<reference evidence="2 3" key="1">
    <citation type="submission" date="2022-02" db="EMBL/GenBank/DDBJ databases">
        <authorList>
            <person name="Gylling M."/>
        </authorList>
    </citation>
    <scope>NUCLEOTIDE SEQUENCE [LARGE SCALE GENOMIC DNA]</scope>
</reference>
<dbReference type="RefSeq" id="YP_010766414.1">
    <property type="nucleotide sequence ID" value="NC_073679.1"/>
</dbReference>
<name>A0AAE9GQM4_9CAUD</name>
<feature type="domain" description="DUF7390" evidence="1">
    <location>
        <begin position="6"/>
        <end position="140"/>
    </location>
</feature>
<proteinExistence type="predicted"/>
<evidence type="ECO:0000259" key="1">
    <source>
        <dbReference type="Pfam" id="PF24116"/>
    </source>
</evidence>
<dbReference type="InterPro" id="IPR055814">
    <property type="entry name" value="DUF7390"/>
</dbReference>
<accession>A0AAE9GQM4</accession>
<protein>
    <recommendedName>
        <fullName evidence="1">DUF7390 domain-containing protein</fullName>
    </recommendedName>
</protein>
<dbReference type="EMBL" id="OM982620">
    <property type="protein sequence ID" value="UOL48458.1"/>
    <property type="molecule type" value="Genomic_DNA"/>
</dbReference>
<evidence type="ECO:0000313" key="2">
    <source>
        <dbReference type="EMBL" id="UOL48458.1"/>
    </source>
</evidence>
<keyword evidence="3" id="KW-1185">Reference proteome</keyword>
<sequence>MTDFQAKDTTQIQLDSLIAVMDVLGYRIDRAGGVLVDPVTGKQTVDKRKPTGGFITDNPQLKANRNLGLATAIKIHNAPRSKWVKVAEGWYKIDIPGIDIIMSVYALNILYAKKLVEKVKFIKDRKTPNHIKLQSHMVKPANRAYTLMLGLDA</sequence>
<dbReference type="Proteomes" id="UP000831298">
    <property type="component" value="Segment"/>
</dbReference>
<dbReference type="KEGG" id="vg:80266093"/>
<evidence type="ECO:0000313" key="3">
    <source>
        <dbReference type="Proteomes" id="UP000831298"/>
    </source>
</evidence>
<dbReference type="GeneID" id="80266093"/>
<organism evidence="2 3">
    <name type="scientific">Pseudomonas phage Kremar</name>
    <dbReference type="NCBI Taxonomy" id="2928831"/>
    <lineage>
        <taxon>Viruses</taxon>
        <taxon>Duplodnaviria</taxon>
        <taxon>Heunggongvirae</taxon>
        <taxon>Uroviricota</taxon>
        <taxon>Caudoviricetes</taxon>
        <taxon>Vandenendeviridae</taxon>
        <taxon>Gorskivirinae</taxon>
        <taxon>Kremarvirus</taxon>
        <taxon>Kremarvirus kremar</taxon>
    </lineage>
</organism>
<dbReference type="Pfam" id="PF24116">
    <property type="entry name" value="DUF7390"/>
    <property type="match status" value="1"/>
</dbReference>